<keyword evidence="2" id="KW-0813">Transport</keyword>
<dbReference type="Proteomes" id="UP000036338">
    <property type="component" value="Unassembled WGS sequence"/>
</dbReference>
<dbReference type="SMART" id="SM00382">
    <property type="entry name" value="AAA"/>
    <property type="match status" value="1"/>
</dbReference>
<gene>
    <name evidence="8" type="ORF">VL15_06935</name>
</gene>
<dbReference type="PROSITE" id="PS00211">
    <property type="entry name" value="ABC_TRANSPORTER_1"/>
    <property type="match status" value="1"/>
</dbReference>
<feature type="domain" description="ABC transporter" evidence="7">
    <location>
        <begin position="5"/>
        <end position="238"/>
    </location>
</feature>
<dbReference type="InterPro" id="IPR017871">
    <property type="entry name" value="ABC_transporter-like_CS"/>
</dbReference>
<dbReference type="EMBL" id="LDWR01000011">
    <property type="protein sequence ID" value="KML61341.1"/>
    <property type="molecule type" value="Genomic_DNA"/>
</dbReference>
<dbReference type="InterPro" id="IPR003593">
    <property type="entry name" value="AAA+_ATPase"/>
</dbReference>
<keyword evidence="6" id="KW-0067">ATP-binding</keyword>
<keyword evidence="5" id="KW-0547">Nucleotide-binding</keyword>
<evidence type="ECO:0000256" key="4">
    <source>
        <dbReference type="ARBA" id="ARBA00022519"/>
    </source>
</evidence>
<evidence type="ECO:0000256" key="5">
    <source>
        <dbReference type="ARBA" id="ARBA00022741"/>
    </source>
</evidence>
<dbReference type="CDD" id="cd03214">
    <property type="entry name" value="ABC_Iron-Siderophores_B12_Hemin"/>
    <property type="match status" value="1"/>
</dbReference>
<evidence type="ECO:0000256" key="3">
    <source>
        <dbReference type="ARBA" id="ARBA00022475"/>
    </source>
</evidence>
<accession>A0A0J5X9S1</accession>
<evidence type="ECO:0000256" key="1">
    <source>
        <dbReference type="ARBA" id="ARBA00005417"/>
    </source>
</evidence>
<reference evidence="8 9" key="1">
    <citation type="submission" date="2015-05" db="EMBL/GenBank/DDBJ databases">
        <title>Draft genome of Burkholderia cepacia LK29.</title>
        <authorList>
            <person name="Chan X.Y."/>
        </authorList>
    </citation>
    <scope>NUCLEOTIDE SEQUENCE [LARGE SCALE GENOMIC DNA]</scope>
    <source>
        <strain evidence="8 9">LK29</strain>
    </source>
</reference>
<keyword evidence="3" id="KW-1003">Cell membrane</keyword>
<dbReference type="Gene3D" id="3.40.50.300">
    <property type="entry name" value="P-loop containing nucleotide triphosphate hydrolases"/>
    <property type="match status" value="1"/>
</dbReference>
<organism evidence="8 9">
    <name type="scientific">Burkholderia cepacia</name>
    <name type="common">Pseudomonas cepacia</name>
    <dbReference type="NCBI Taxonomy" id="292"/>
    <lineage>
        <taxon>Bacteria</taxon>
        <taxon>Pseudomonadati</taxon>
        <taxon>Pseudomonadota</taxon>
        <taxon>Betaproteobacteria</taxon>
        <taxon>Burkholderiales</taxon>
        <taxon>Burkholderiaceae</taxon>
        <taxon>Burkholderia</taxon>
        <taxon>Burkholderia cepacia complex</taxon>
    </lineage>
</organism>
<name>A0A0J5X9S1_BURCE</name>
<evidence type="ECO:0000313" key="8">
    <source>
        <dbReference type="EMBL" id="KML61341.1"/>
    </source>
</evidence>
<keyword evidence="4" id="KW-0472">Membrane</keyword>
<protein>
    <submittedName>
        <fullName evidence="8">Histidinol phosphatase</fullName>
    </submittedName>
</protein>
<dbReference type="GO" id="GO:0016887">
    <property type="term" value="F:ATP hydrolysis activity"/>
    <property type="evidence" value="ECO:0007669"/>
    <property type="project" value="InterPro"/>
</dbReference>
<dbReference type="GO" id="GO:0005524">
    <property type="term" value="F:ATP binding"/>
    <property type="evidence" value="ECO:0007669"/>
    <property type="project" value="UniProtKB-KW"/>
</dbReference>
<dbReference type="RefSeq" id="WP_048244256.1">
    <property type="nucleotide sequence ID" value="NZ_LDWR01000011.1"/>
</dbReference>
<comment type="caution">
    <text evidence="8">The sequence shown here is derived from an EMBL/GenBank/DDBJ whole genome shotgun (WGS) entry which is preliminary data.</text>
</comment>
<evidence type="ECO:0000259" key="7">
    <source>
        <dbReference type="PROSITE" id="PS50893"/>
    </source>
</evidence>
<evidence type="ECO:0000256" key="6">
    <source>
        <dbReference type="ARBA" id="ARBA00022840"/>
    </source>
</evidence>
<evidence type="ECO:0000256" key="2">
    <source>
        <dbReference type="ARBA" id="ARBA00022448"/>
    </source>
</evidence>
<sequence length="258" mass="28063">MAHMLEIERVSWSPGGAVTVLDAVTLNVAEGEFVGLIGPNGSGKTSLLRCVFRYARPDAGGVALDAQDVWRMRPRAVAQRVAVLQQETPDDFGLTVDELVGMGRTPHQRPFDAESADDRRIVESALHDVGLAERRAQRVASLSGGEKQRALLARALAQQPELLLLDEPTNHLDLRHQLELLARVRRLGIATLATIHDLNLAAAYCDRLHVLAHGRVVASGAPDDVLTEALLRDVFGVAALVDRHPVTGRPRITPLHPE</sequence>
<dbReference type="Pfam" id="PF00005">
    <property type="entry name" value="ABC_tran"/>
    <property type="match status" value="1"/>
</dbReference>
<dbReference type="AlphaFoldDB" id="A0A0J5X9S1"/>
<dbReference type="InterPro" id="IPR003439">
    <property type="entry name" value="ABC_transporter-like_ATP-bd"/>
</dbReference>
<comment type="similarity">
    <text evidence="1">Belongs to the ABC transporter superfamily.</text>
</comment>
<dbReference type="PROSITE" id="PS50893">
    <property type="entry name" value="ABC_TRANSPORTER_2"/>
    <property type="match status" value="1"/>
</dbReference>
<dbReference type="SUPFAM" id="SSF52540">
    <property type="entry name" value="P-loop containing nucleoside triphosphate hydrolases"/>
    <property type="match status" value="1"/>
</dbReference>
<dbReference type="InterPro" id="IPR027417">
    <property type="entry name" value="P-loop_NTPase"/>
</dbReference>
<dbReference type="FunFam" id="3.40.50.300:FF:000134">
    <property type="entry name" value="Iron-enterobactin ABC transporter ATP-binding protein"/>
    <property type="match status" value="1"/>
</dbReference>
<keyword evidence="4" id="KW-0997">Cell inner membrane</keyword>
<proteinExistence type="inferred from homology"/>
<dbReference type="PATRIC" id="fig|292.27.peg.709"/>
<evidence type="ECO:0000313" key="9">
    <source>
        <dbReference type="Proteomes" id="UP000036338"/>
    </source>
</evidence>
<dbReference type="PANTHER" id="PTHR42794:SF2">
    <property type="entry name" value="ABC TRANSPORTER ATP-BINDING PROTEIN"/>
    <property type="match status" value="1"/>
</dbReference>
<dbReference type="PANTHER" id="PTHR42794">
    <property type="entry name" value="HEMIN IMPORT ATP-BINDING PROTEIN HMUV"/>
    <property type="match status" value="1"/>
</dbReference>